<organism evidence="7 8">
    <name type="scientific">Hartmannibacter diazotrophicus</name>
    <dbReference type="NCBI Taxonomy" id="1482074"/>
    <lineage>
        <taxon>Bacteria</taxon>
        <taxon>Pseudomonadati</taxon>
        <taxon>Pseudomonadota</taxon>
        <taxon>Alphaproteobacteria</taxon>
        <taxon>Hyphomicrobiales</taxon>
        <taxon>Pleomorphomonadaceae</taxon>
        <taxon>Hartmannibacter</taxon>
    </lineage>
</organism>
<feature type="compositionally biased region" description="Basic and acidic residues" evidence="5">
    <location>
        <begin position="649"/>
        <end position="674"/>
    </location>
</feature>
<keyword evidence="7" id="KW-0456">Lyase</keyword>
<evidence type="ECO:0000259" key="6">
    <source>
        <dbReference type="PROSITE" id="PS51379"/>
    </source>
</evidence>
<dbReference type="EMBL" id="LT960614">
    <property type="protein sequence ID" value="SON55290.1"/>
    <property type="molecule type" value="Genomic_DNA"/>
</dbReference>
<gene>
    <name evidence="7" type="ORF">HDIA_1749</name>
</gene>
<dbReference type="GO" id="GO:0046872">
    <property type="term" value="F:metal ion binding"/>
    <property type="evidence" value="ECO:0007669"/>
    <property type="project" value="UniProtKB-KW"/>
</dbReference>
<protein>
    <submittedName>
        <fullName evidence="7">Formate hydrogenlyase complex iron-sulfur subunit</fullName>
    </submittedName>
</protein>
<dbReference type="Pfam" id="PF12838">
    <property type="entry name" value="Fer4_7"/>
    <property type="match status" value="1"/>
</dbReference>
<evidence type="ECO:0000256" key="4">
    <source>
        <dbReference type="ARBA" id="ARBA00023014"/>
    </source>
</evidence>
<evidence type="ECO:0000256" key="2">
    <source>
        <dbReference type="ARBA" id="ARBA00022723"/>
    </source>
</evidence>
<keyword evidence="4" id="KW-0411">Iron-sulfur</keyword>
<dbReference type="SUPFAM" id="SSF54862">
    <property type="entry name" value="4Fe-4S ferredoxins"/>
    <property type="match status" value="1"/>
</dbReference>
<dbReference type="Gene3D" id="3.30.70.20">
    <property type="match status" value="3"/>
</dbReference>
<evidence type="ECO:0000256" key="3">
    <source>
        <dbReference type="ARBA" id="ARBA00023004"/>
    </source>
</evidence>
<dbReference type="GO" id="GO:0051539">
    <property type="term" value="F:4 iron, 4 sulfur cluster binding"/>
    <property type="evidence" value="ECO:0007669"/>
    <property type="project" value="UniProtKB-KW"/>
</dbReference>
<dbReference type="Proteomes" id="UP000223606">
    <property type="component" value="Chromosome 1"/>
</dbReference>
<reference evidence="8" key="1">
    <citation type="submission" date="2017-09" db="EMBL/GenBank/DDBJ databases">
        <title>Genome sequence of Nannocystis excedens DSM 71.</title>
        <authorList>
            <person name="Blom J."/>
        </authorList>
    </citation>
    <scope>NUCLEOTIDE SEQUENCE [LARGE SCALE GENOMIC DNA]</scope>
    <source>
        <strain evidence="8">type strain: E19</strain>
    </source>
</reference>
<dbReference type="AlphaFoldDB" id="A0A2C9D522"/>
<accession>A0A2C9D522</accession>
<feature type="domain" description="4Fe-4S ferredoxin-type" evidence="6">
    <location>
        <begin position="510"/>
        <end position="539"/>
    </location>
</feature>
<keyword evidence="8" id="KW-1185">Reference proteome</keyword>
<proteinExistence type="predicted"/>
<dbReference type="InterPro" id="IPR050572">
    <property type="entry name" value="Fe-S_Ferredoxin"/>
</dbReference>
<evidence type="ECO:0000313" key="8">
    <source>
        <dbReference type="Proteomes" id="UP000223606"/>
    </source>
</evidence>
<keyword evidence="2" id="KW-0479">Metal-binding</keyword>
<dbReference type="InterPro" id="IPR017900">
    <property type="entry name" value="4Fe4S_Fe_S_CS"/>
</dbReference>
<keyword evidence="1" id="KW-0004">4Fe-4S</keyword>
<dbReference type="OrthoDB" id="9800445at2"/>
<feature type="domain" description="4Fe-4S ferredoxin-type" evidence="6">
    <location>
        <begin position="300"/>
        <end position="329"/>
    </location>
</feature>
<evidence type="ECO:0000256" key="1">
    <source>
        <dbReference type="ARBA" id="ARBA00022485"/>
    </source>
</evidence>
<feature type="domain" description="4Fe-4S ferredoxin-type" evidence="6">
    <location>
        <begin position="541"/>
        <end position="570"/>
    </location>
</feature>
<name>A0A2C9D522_9HYPH</name>
<evidence type="ECO:0000256" key="5">
    <source>
        <dbReference type="SAM" id="MobiDB-lite"/>
    </source>
</evidence>
<dbReference type="InterPro" id="IPR017896">
    <property type="entry name" value="4Fe4S_Fe-S-bd"/>
</dbReference>
<dbReference type="PANTHER" id="PTHR43687">
    <property type="entry name" value="ADENYLYLSULFATE REDUCTASE, BETA SUBUNIT"/>
    <property type="match status" value="1"/>
</dbReference>
<dbReference type="PANTHER" id="PTHR43687:SF4">
    <property type="entry name" value="BLR5484 PROTEIN"/>
    <property type="match status" value="1"/>
</dbReference>
<dbReference type="RefSeq" id="WP_099555821.1">
    <property type="nucleotide sequence ID" value="NZ_LT960614.1"/>
</dbReference>
<dbReference type="Pfam" id="PF13187">
    <property type="entry name" value="Fer4_9"/>
    <property type="match status" value="1"/>
</dbReference>
<dbReference type="KEGG" id="hdi:HDIA_1749"/>
<dbReference type="GO" id="GO:0016829">
    <property type="term" value="F:lyase activity"/>
    <property type="evidence" value="ECO:0007669"/>
    <property type="project" value="UniProtKB-KW"/>
</dbReference>
<evidence type="ECO:0000313" key="7">
    <source>
        <dbReference type="EMBL" id="SON55290.1"/>
    </source>
</evidence>
<dbReference type="PROSITE" id="PS51379">
    <property type="entry name" value="4FE4S_FER_2"/>
    <property type="match status" value="3"/>
</dbReference>
<keyword evidence="3" id="KW-0408">Iron</keyword>
<feature type="region of interest" description="Disordered" evidence="5">
    <location>
        <begin position="643"/>
        <end position="674"/>
    </location>
</feature>
<dbReference type="PROSITE" id="PS00198">
    <property type="entry name" value="4FE4S_FER_1"/>
    <property type="match status" value="3"/>
</dbReference>
<sequence length="674" mass="71311">MKNARRRLMLCNCEKSMRIDGQTIARQLGLDDLPVHSQLCRSQVDRYEAALADGEELLVACTQESPLFAEIAEEKGLGAPAFVNIRERAGWTADESPLAPKIAALIAAANAPVRPARLRTIESDGLCLVVGAGQAALDAAALLNRTLSVTLLLSDADDCLLPEVLDFPVFSGRVRMASGALGGFDATIDGYAPMLPSSRATPQFAMARDGAKTTCSVIFDMTGGPALFAHGRDGYFRAQPGDPAAVMRAVFEASTYVGEFEKPIYVTYDAAICVHERSRKTGCTKCLDNCPAGAITPDGDGVRIDADICGGCGNCAAHCPTGAVAYAYPDREGMIGRIQRLASTYLEAGGDKPVLLLHDAGHGTPLIGAMARFGRGLPAHVLPVELHSATGVGHDLVLAALAAGIRAVVVLADPAKAGELDAVREELALVDALMKGIGIDGARAHLAVESDPDAVEALLWDLAPPTEICRTAPLATDKKRETARIAIGTLAKAGAPASDLFVLPASAPYGTVEVNKETCTLCMACVASCPVEALRDTPEEPKLRFVEASCVQCGLCEATCPESAITLQPRYNLATAALSPVTLNEDEPALCTSCGRPFATKGTLRRIREMLGGKNRMFQSEEQVALIGMCDTCRLESLSSGGRDPFALARREAPRTTDDYLREREQDKETSGKN</sequence>